<name>A0A6P1E1R3_9GAMM</name>
<protein>
    <recommendedName>
        <fullName evidence="3">CRISPR system Cms protein Csm5</fullName>
    </recommendedName>
    <alternativeName>
        <fullName evidence="6">CRISPR type III A-associated protein Csm5</fullName>
    </alternativeName>
</protein>
<evidence type="ECO:0000256" key="7">
    <source>
        <dbReference type="SAM" id="Coils"/>
    </source>
</evidence>
<dbReference type="InterPro" id="IPR005537">
    <property type="entry name" value="RAMP_III_fam"/>
</dbReference>
<dbReference type="PANTHER" id="PTHR38007">
    <property type="entry name" value="CRISPR SYSTEM CMS PROTEIN CSM5"/>
    <property type="match status" value="1"/>
</dbReference>
<evidence type="ECO:0000313" key="9">
    <source>
        <dbReference type="EMBL" id="NEX22442.1"/>
    </source>
</evidence>
<comment type="function">
    <text evidence="1">This subunit might be involved in maturation of a crRNA intermediate to its mature form.</text>
</comment>
<reference evidence="9 10" key="2">
    <citation type="submission" date="2020-02" db="EMBL/GenBank/DDBJ databases">
        <title>Genome sequences of Thiorhodococcus mannitoliphagus and Thiorhodococcus minor, purple sulfur photosynthetic bacteria in the gammaproteobacterial family, Chromatiaceae.</title>
        <authorList>
            <person name="Aviles F.A."/>
            <person name="Meyer T.E."/>
            <person name="Kyndt J.A."/>
        </authorList>
    </citation>
    <scope>NUCLEOTIDE SEQUENCE [LARGE SCALE GENOMIC DNA]</scope>
    <source>
        <strain evidence="9 10">DSM 18266</strain>
    </source>
</reference>
<dbReference type="Proteomes" id="UP000471640">
    <property type="component" value="Unassembled WGS sequence"/>
</dbReference>
<evidence type="ECO:0000256" key="5">
    <source>
        <dbReference type="ARBA" id="ARBA00023118"/>
    </source>
</evidence>
<keyword evidence="10" id="KW-1185">Reference proteome</keyword>
<evidence type="ECO:0000256" key="6">
    <source>
        <dbReference type="ARBA" id="ARBA00031720"/>
    </source>
</evidence>
<proteinExistence type="inferred from homology"/>
<keyword evidence="5" id="KW-0051">Antiviral defense</keyword>
<dbReference type="RefSeq" id="WP_164655535.1">
    <property type="nucleotide sequence ID" value="NZ_JAAIJR010000100.1"/>
</dbReference>
<feature type="coiled-coil region" evidence="7">
    <location>
        <begin position="428"/>
        <end position="470"/>
    </location>
</feature>
<dbReference type="AlphaFoldDB" id="A0A6P1E1R3"/>
<keyword evidence="4" id="KW-0694">RNA-binding</keyword>
<comment type="caution">
    <text evidence="9">The sequence shown here is derived from an EMBL/GenBank/DDBJ whole genome shotgun (WGS) entry which is preliminary data.</text>
</comment>
<feature type="domain" description="CRISPR type III-associated protein" evidence="8">
    <location>
        <begin position="11"/>
        <end position="230"/>
    </location>
</feature>
<accession>A0A6P1E1R3</accession>
<evidence type="ECO:0000256" key="1">
    <source>
        <dbReference type="ARBA" id="ARBA00003088"/>
    </source>
</evidence>
<evidence type="ECO:0000256" key="3">
    <source>
        <dbReference type="ARBA" id="ARBA00016113"/>
    </source>
</evidence>
<dbReference type="InterPro" id="IPR010173">
    <property type="entry name" value="CRISPR-assoc_Csm5"/>
</dbReference>
<evidence type="ECO:0000256" key="2">
    <source>
        <dbReference type="ARBA" id="ARBA00006680"/>
    </source>
</evidence>
<dbReference type="EMBL" id="JAAIJR010000100">
    <property type="protein sequence ID" value="NEX22442.1"/>
    <property type="molecule type" value="Genomic_DNA"/>
</dbReference>
<reference evidence="10" key="1">
    <citation type="journal article" date="2020" name="Microbiol. Resour. Announc.">
        <title>Draft Genome Sequences of Thiorhodococcus mannitoliphagus and Thiorhodococcus minor, Purple Sulfur Photosynthetic Bacteria in the Gammaproteobacterial Family Chromatiaceae.</title>
        <authorList>
            <person name="Aviles F.A."/>
            <person name="Meyer T.E."/>
            <person name="Kyndt J.A."/>
        </authorList>
    </citation>
    <scope>NUCLEOTIDE SEQUENCE [LARGE SCALE GENOMIC DNA]</scope>
    <source>
        <strain evidence="10">DSM 18266</strain>
    </source>
</reference>
<organism evidence="9 10">
    <name type="scientific">Thiorhodococcus mannitoliphagus</name>
    <dbReference type="NCBI Taxonomy" id="329406"/>
    <lineage>
        <taxon>Bacteria</taxon>
        <taxon>Pseudomonadati</taxon>
        <taxon>Pseudomonadota</taxon>
        <taxon>Gammaproteobacteria</taxon>
        <taxon>Chromatiales</taxon>
        <taxon>Chromatiaceae</taxon>
        <taxon>Thiorhodococcus</taxon>
    </lineage>
</organism>
<evidence type="ECO:0000259" key="8">
    <source>
        <dbReference type="Pfam" id="PF03787"/>
    </source>
</evidence>
<evidence type="ECO:0000256" key="4">
    <source>
        <dbReference type="ARBA" id="ARBA00022884"/>
    </source>
</evidence>
<dbReference type="PANTHER" id="PTHR38007:SF1">
    <property type="entry name" value="CRISPR SYSTEM CMS PROTEIN CSM5"/>
    <property type="match status" value="1"/>
</dbReference>
<dbReference type="Pfam" id="PF03787">
    <property type="entry name" value="RAMPs"/>
    <property type="match status" value="1"/>
</dbReference>
<dbReference type="GO" id="GO:0003723">
    <property type="term" value="F:RNA binding"/>
    <property type="evidence" value="ECO:0007669"/>
    <property type="project" value="UniProtKB-KW"/>
</dbReference>
<comment type="similarity">
    <text evidence="2">Belongs to the CRISPR-associated Csm5 family.</text>
</comment>
<sequence length="553" mass="61799">MSIDRHWGLSITPLSPVHLGSGQDYEPTGYVIDDGALHEFDGIAALQALPDQERAKLGRILEGRPTQDMLRQVQTFFHGNRERLIAVSRRCVRVNPSVEAFYKERVGKVVQREERGREVQNRLEIERTAFNPCSGAPILPGSGIKGAIRTALLDRENDGRALPPGLKGDRGANLKLQQRLFQYRPGKFELDPMRLIRISDAMANDPEATVTQVRFAVNRKKTEVRVGGKLVDSQAEQRGLYQLLECLSPLQARGFRAQLSIQATGGVASNHWPDANLRFDAQSIAAACNRFYLPALERERKRLRERGFLDDQWEDAIGTLLSGPLSQTLFENRAFLLRVGRHSGAESVTLNGVRDIKIMKGKGEKPEYLNHAKTLWLAADERLAQRGLLPFGWLLLEIHGADEEPATITFPQPIDDFDAWRADVAARREGLVADLAAARARAAKAEQERLDAERAEAERAERLAQMTDEARKLESLRELFARDRAANRKDKGGELAGCLAEALKEAEAGWQGQDCVELADLALEIYGFIGWPASKKKRERQELVNRIRAKSGA</sequence>
<keyword evidence="7" id="KW-0175">Coiled coil</keyword>
<dbReference type="GO" id="GO:0051607">
    <property type="term" value="P:defense response to virus"/>
    <property type="evidence" value="ECO:0007669"/>
    <property type="project" value="UniProtKB-KW"/>
</dbReference>
<gene>
    <name evidence="9" type="ORF">G3480_19380</name>
</gene>
<evidence type="ECO:0000313" key="10">
    <source>
        <dbReference type="Proteomes" id="UP000471640"/>
    </source>
</evidence>